<dbReference type="PROSITE" id="PS50043">
    <property type="entry name" value="HTH_LUXR_2"/>
    <property type="match status" value="1"/>
</dbReference>
<proteinExistence type="predicted"/>
<dbReference type="PANTHER" id="PTHR16305">
    <property type="entry name" value="TESTICULAR SOLUBLE ADENYLYL CYCLASE"/>
    <property type="match status" value="1"/>
</dbReference>
<dbReference type="SUPFAM" id="SSF48452">
    <property type="entry name" value="TPR-like"/>
    <property type="match status" value="1"/>
</dbReference>
<sequence length="994" mass="106730">MTERPATPPLVGRDDHVATLVSAFDGAQQGRMATVFLVGDAGVGKTRLVQHLVSCAEEADATVLLGGATDIAESPPFWPVASALRNLLRSQRGEELQQLLSPWADQLEELVALRPAVPALAGAQARVQTLELLHRVVLRLAARSVVVLVVEDLQWADRSTLDLLAYLVANLVDERVLVVATHRTELPADASPARTMINEFRRHRQVQCLEIAPLHRNAVAEMVHALAPGRTDLVDLVWKRSAGNAFIAEETVRAALDGDPTGLPTTLRELVLSRVNRLSEPALRAVRAIALCDGPLPHRLLETVLDGGGPDLFGALREAVNAGVVVVDDGVDGYRLRHGLMTDVVIRELLPGERMHLHRRYAVALEEPWARELPGVDARLAHHWQSAGDVERAAAAAVAAAESAGQLRGYAEAHRHWLRAARLAGQLAAPPIARSECLERAAEAAHLAGDADQAVALLAERLSLLEATDESGGLDAALLHARTGQYLVAAGRGAEAALAFGRATAALPVSGAEEERAQVLGWQASALWTAGDYAAAHASAERALELARRMGLAAEEAKALATLGFSLAYREDPEAGEAALRESLAVAERAGEPQEIARAYRSLADLLSGPLNELDRGVEIARAGADRAHALGLHRSAGVGLISIAANGLFRLGLWDEADAAIAEAWELAPSGAEALELRLSRARMDIGRGRFSSAEDDLEAVDVLSASTIGPRYRIPLLTLRAGLTMWQDRPDAALDHVAAGLDVVEQGSDDVWLVAPLVWHGARARAELAMLGLRRPDDGIDGRLRRHAAELTRKAASSVPAIRDTVLGFVRMCAAEDGRALGRSDPDLWESVAEFWHSQQQPYPSAYAHLRRAEALLAQRAQSAAATEALRHAGHLARELGATPFLEEVVDLAERARVRIDAPVPVPEPDPPAEEAQGDELAALTARELEVLTELSGGRTNREIAQRLFISEKTVGVHVSRIYAKIGVHTRVQATAVLFRSIPEARRRRSSG</sequence>
<dbReference type="Gene3D" id="1.10.10.10">
    <property type="entry name" value="Winged helix-like DNA-binding domain superfamily/Winged helix DNA-binding domain"/>
    <property type="match status" value="1"/>
</dbReference>
<keyword evidence="1" id="KW-0547">Nucleotide-binding</keyword>
<dbReference type="SMART" id="SM00421">
    <property type="entry name" value="HTH_LUXR"/>
    <property type="match status" value="1"/>
</dbReference>
<dbReference type="InterPro" id="IPR000792">
    <property type="entry name" value="Tscrpt_reg_LuxR_C"/>
</dbReference>
<dbReference type="InterPro" id="IPR011990">
    <property type="entry name" value="TPR-like_helical_dom_sf"/>
</dbReference>
<accession>A0ABS9TLM0</accession>
<dbReference type="InterPro" id="IPR016032">
    <property type="entry name" value="Sig_transdc_resp-reg_C-effctor"/>
</dbReference>
<reference evidence="4 5" key="1">
    <citation type="submission" date="2022-03" db="EMBL/GenBank/DDBJ databases">
        <title>Pseudonocardia alaer sp. nov., a novel actinomycete isolated from reed forest soil.</title>
        <authorList>
            <person name="Wang L."/>
        </authorList>
    </citation>
    <scope>NUCLEOTIDE SEQUENCE [LARGE SCALE GENOMIC DNA]</scope>
    <source>
        <strain evidence="4 5">Y-16303</strain>
    </source>
</reference>
<dbReference type="RefSeq" id="WP_241040083.1">
    <property type="nucleotide sequence ID" value="NZ_BAAAJF010000045.1"/>
</dbReference>
<evidence type="ECO:0000313" key="4">
    <source>
        <dbReference type="EMBL" id="MCH6169442.1"/>
    </source>
</evidence>
<protein>
    <submittedName>
        <fullName evidence="4">AAA family ATPase</fullName>
    </submittedName>
</protein>
<keyword evidence="5" id="KW-1185">Reference proteome</keyword>
<dbReference type="Gene3D" id="1.25.40.10">
    <property type="entry name" value="Tetratricopeptide repeat domain"/>
    <property type="match status" value="1"/>
</dbReference>
<dbReference type="SUPFAM" id="SSF52540">
    <property type="entry name" value="P-loop containing nucleoside triphosphate hydrolases"/>
    <property type="match status" value="1"/>
</dbReference>
<dbReference type="SUPFAM" id="SSF46894">
    <property type="entry name" value="C-terminal effector domain of the bipartite response regulators"/>
    <property type="match status" value="1"/>
</dbReference>
<evidence type="ECO:0000256" key="1">
    <source>
        <dbReference type="ARBA" id="ARBA00022741"/>
    </source>
</evidence>
<dbReference type="Gene3D" id="3.40.50.300">
    <property type="entry name" value="P-loop containing nucleotide triphosphate hydrolases"/>
    <property type="match status" value="1"/>
</dbReference>
<feature type="domain" description="HTH luxR-type" evidence="3">
    <location>
        <begin position="919"/>
        <end position="984"/>
    </location>
</feature>
<evidence type="ECO:0000256" key="2">
    <source>
        <dbReference type="ARBA" id="ARBA00022840"/>
    </source>
</evidence>
<dbReference type="InterPro" id="IPR036388">
    <property type="entry name" value="WH-like_DNA-bd_sf"/>
</dbReference>
<dbReference type="PANTHER" id="PTHR16305:SF35">
    <property type="entry name" value="TRANSCRIPTIONAL ACTIVATOR DOMAIN"/>
    <property type="match status" value="1"/>
</dbReference>
<organism evidence="4 5">
    <name type="scientific">Pseudonocardia alaniniphila</name>
    <dbReference type="NCBI Taxonomy" id="75291"/>
    <lineage>
        <taxon>Bacteria</taxon>
        <taxon>Bacillati</taxon>
        <taxon>Actinomycetota</taxon>
        <taxon>Actinomycetes</taxon>
        <taxon>Pseudonocardiales</taxon>
        <taxon>Pseudonocardiaceae</taxon>
        <taxon>Pseudonocardia</taxon>
    </lineage>
</organism>
<name>A0ABS9TLM0_9PSEU</name>
<dbReference type="Pfam" id="PF00196">
    <property type="entry name" value="GerE"/>
    <property type="match status" value="1"/>
</dbReference>
<dbReference type="PRINTS" id="PR00038">
    <property type="entry name" value="HTHLUXR"/>
</dbReference>
<gene>
    <name evidence="4" type="ORF">MMF94_27405</name>
</gene>
<dbReference type="CDD" id="cd06170">
    <property type="entry name" value="LuxR_C_like"/>
    <property type="match status" value="1"/>
</dbReference>
<dbReference type="InterPro" id="IPR041664">
    <property type="entry name" value="AAA_16"/>
</dbReference>
<dbReference type="InterPro" id="IPR027417">
    <property type="entry name" value="P-loop_NTPase"/>
</dbReference>
<dbReference type="Proteomes" id="UP001299970">
    <property type="component" value="Unassembled WGS sequence"/>
</dbReference>
<comment type="caution">
    <text evidence="4">The sequence shown here is derived from an EMBL/GenBank/DDBJ whole genome shotgun (WGS) entry which is preliminary data.</text>
</comment>
<dbReference type="EMBL" id="JAKXMK010000025">
    <property type="protein sequence ID" value="MCH6169442.1"/>
    <property type="molecule type" value="Genomic_DNA"/>
</dbReference>
<dbReference type="Pfam" id="PF13191">
    <property type="entry name" value="AAA_16"/>
    <property type="match status" value="1"/>
</dbReference>
<evidence type="ECO:0000259" key="3">
    <source>
        <dbReference type="PROSITE" id="PS50043"/>
    </source>
</evidence>
<keyword evidence="2" id="KW-0067">ATP-binding</keyword>
<evidence type="ECO:0000313" key="5">
    <source>
        <dbReference type="Proteomes" id="UP001299970"/>
    </source>
</evidence>
<dbReference type="PROSITE" id="PS00622">
    <property type="entry name" value="HTH_LUXR_1"/>
    <property type="match status" value="1"/>
</dbReference>